<dbReference type="InterPro" id="IPR036942">
    <property type="entry name" value="Beta-barrel_TonB_sf"/>
</dbReference>
<dbReference type="SUPFAM" id="SSF49464">
    <property type="entry name" value="Carboxypeptidase regulatory domain-like"/>
    <property type="match status" value="1"/>
</dbReference>
<evidence type="ECO:0000256" key="1">
    <source>
        <dbReference type="ARBA" id="ARBA00004442"/>
    </source>
</evidence>
<evidence type="ECO:0000313" key="6">
    <source>
        <dbReference type="EMBL" id="HIT39268.1"/>
    </source>
</evidence>
<dbReference type="InterPro" id="IPR008969">
    <property type="entry name" value="CarboxyPept-like_regulatory"/>
</dbReference>
<dbReference type="InterPro" id="IPR041700">
    <property type="entry name" value="OMP_b-brl_3"/>
</dbReference>
<keyword evidence="6" id="KW-0675">Receptor</keyword>
<dbReference type="AlphaFoldDB" id="A0A9D1KCC7"/>
<evidence type="ECO:0000256" key="2">
    <source>
        <dbReference type="ARBA" id="ARBA00023136"/>
    </source>
</evidence>
<reference evidence="6" key="2">
    <citation type="journal article" date="2021" name="PeerJ">
        <title>Extensive microbial diversity within the chicken gut microbiome revealed by metagenomics and culture.</title>
        <authorList>
            <person name="Gilroy R."/>
            <person name="Ravi A."/>
            <person name="Getino M."/>
            <person name="Pursley I."/>
            <person name="Horton D.L."/>
            <person name="Alikhan N.F."/>
            <person name="Baker D."/>
            <person name="Gharbi K."/>
            <person name="Hall N."/>
            <person name="Watson M."/>
            <person name="Adriaenssens E.M."/>
            <person name="Foster-Nyarko E."/>
            <person name="Jarju S."/>
            <person name="Secka A."/>
            <person name="Antonio M."/>
            <person name="Oren A."/>
            <person name="Chaudhuri R.R."/>
            <person name="La Ragione R."/>
            <person name="Hildebrand F."/>
            <person name="Pallen M.J."/>
        </authorList>
    </citation>
    <scope>NUCLEOTIDE SEQUENCE</scope>
    <source>
        <strain evidence="6">21143</strain>
    </source>
</reference>
<evidence type="ECO:0000313" key="7">
    <source>
        <dbReference type="Proteomes" id="UP000886722"/>
    </source>
</evidence>
<dbReference type="SUPFAM" id="SSF56935">
    <property type="entry name" value="Porins"/>
    <property type="match status" value="2"/>
</dbReference>
<proteinExistence type="predicted"/>
<dbReference type="Proteomes" id="UP000886722">
    <property type="component" value="Unassembled WGS sequence"/>
</dbReference>
<dbReference type="EMBL" id="DVKT01000034">
    <property type="protein sequence ID" value="HIT39268.1"/>
    <property type="molecule type" value="Genomic_DNA"/>
</dbReference>
<reference evidence="6" key="1">
    <citation type="submission" date="2020-10" db="EMBL/GenBank/DDBJ databases">
        <authorList>
            <person name="Gilroy R."/>
        </authorList>
    </citation>
    <scope>NUCLEOTIDE SEQUENCE</scope>
    <source>
        <strain evidence="6">21143</strain>
    </source>
</reference>
<dbReference type="Pfam" id="PF14905">
    <property type="entry name" value="OMP_b-brl_3"/>
    <property type="match status" value="1"/>
</dbReference>
<evidence type="ECO:0000256" key="4">
    <source>
        <dbReference type="SAM" id="MobiDB-lite"/>
    </source>
</evidence>
<feature type="region of interest" description="Disordered" evidence="4">
    <location>
        <begin position="951"/>
        <end position="970"/>
    </location>
</feature>
<evidence type="ECO:0000256" key="3">
    <source>
        <dbReference type="ARBA" id="ARBA00023237"/>
    </source>
</evidence>
<keyword evidence="2" id="KW-0472">Membrane</keyword>
<dbReference type="Pfam" id="PF13620">
    <property type="entry name" value="CarboxypepD_reg"/>
    <property type="match status" value="1"/>
</dbReference>
<accession>A0A9D1KCC7</accession>
<dbReference type="GO" id="GO:0009279">
    <property type="term" value="C:cell outer membrane"/>
    <property type="evidence" value="ECO:0007669"/>
    <property type="project" value="UniProtKB-SubCell"/>
</dbReference>
<comment type="caution">
    <text evidence="6">The sequence shown here is derived from an EMBL/GenBank/DDBJ whole genome shotgun (WGS) entry which is preliminary data.</text>
</comment>
<gene>
    <name evidence="6" type="ORF">IAD06_04440</name>
</gene>
<organism evidence="6 7">
    <name type="scientific">Candidatus Caccoplasma intestinavium</name>
    <dbReference type="NCBI Taxonomy" id="2840716"/>
    <lineage>
        <taxon>Bacteria</taxon>
        <taxon>Pseudomonadati</taxon>
        <taxon>Bacteroidota</taxon>
        <taxon>Bacteroidia</taxon>
        <taxon>Bacteroidales</taxon>
        <taxon>Bacteroidaceae</taxon>
        <taxon>Bacteroidaceae incertae sedis</taxon>
        <taxon>Candidatus Caccoplasma</taxon>
    </lineage>
</organism>
<dbReference type="Gene3D" id="2.60.40.1120">
    <property type="entry name" value="Carboxypeptidase-like, regulatory domain"/>
    <property type="match status" value="1"/>
</dbReference>
<comment type="subcellular location">
    <subcellularLocation>
        <location evidence="1">Cell outer membrane</location>
    </subcellularLocation>
</comment>
<feature type="domain" description="Outer membrane protein beta-barrel" evidence="5">
    <location>
        <begin position="476"/>
        <end position="811"/>
    </location>
</feature>
<dbReference type="Gene3D" id="2.40.170.20">
    <property type="entry name" value="TonB-dependent receptor, beta-barrel domain"/>
    <property type="match status" value="1"/>
</dbReference>
<name>A0A9D1KCC7_9BACT</name>
<evidence type="ECO:0000259" key="5">
    <source>
        <dbReference type="Pfam" id="PF14905"/>
    </source>
</evidence>
<keyword evidence="3" id="KW-0998">Cell outer membrane</keyword>
<protein>
    <submittedName>
        <fullName evidence="6">TonB-dependent receptor</fullName>
    </submittedName>
</protein>
<sequence length="970" mass="109443">MKKYIFLGLFLLWGISGFAQFYGRPPMRPAENRPQEADNQSEYFISGQVFDEKNEPMVAVSVRLLAAADSSLVAGTGTMTDDNGKFIIKNLKRGEYLVNISFLGYKGVYKPAKLLRVQPSVALGSIKMEPDAVLLGEAVVSAVVPPIVAKEDTLEYNADSYKTQPNAVVEDMFKKLPGVEVDEDGKITVQGKEVKKILIDGEEFFTDDPKIASKNLPANMVEKIQVVDRKSDEARFSGVDDGEEETVINLTVKKGMKQGWFGVAQAGGGTQMNEFDGMYEVNAMANRFVENNQYSVLGSLNNTNNQGATDLGASMFSGSSRMMTGGNRGTGSAGMLGGNFNVGNESKTLRIGGDVGYMGSDRYYKSRSEQQNFLTNDSSSFVNRNGENINRGHNFSMNFRMRWEIDTLTTLEFMPRFGFNKSHFENNSYSETMGGYRDSELADRDSVNDQRSLSQSDAHGYNLSGRLSFSRAFKSDPRRRLSFSFNYSTNRNEENGTSNDVLNFYRTGIRDSVRLQKDDNIRSGASYNARVTYVEPLSDHYYLNFVYQYRYNNSNSDAYTYNIDENGEYVELDSLGLPVADENYSNVSRSRYQTHRGEVSLRGVYTKMNFNVGINLEHQKRETRYLFGRNTANDITQNSLNFSPTLRLRYRITKHKNLRLNYHGNTSQPSARQLQATPDITNPLNIYIGNPDLKSEFSHRVWLRYNSYNVDTYQSFSIGIDGRATQNGIVEKTIYNPDGGRTRTPVNVNGEWNASLWVFYNMPFKRNKKFSFNTNTNFGYENEVGFVSLNHDETSVKNISRNYEISENLSLRYSSELFNASIGGNYSYSYVKNTMQTDNNQSTMNFGARAEVDWFLPCGVSIGTDCRYRGTSGYAEGYDQHRVMWNASVAYSFLEKKNATVRFKVYDILQQNTSIRRSVTSSYIQDQETNSLGSYCMLYFAYQFNTIGGKGGEGGGPRPGPRGPRGYGHF</sequence>